<feature type="signal peptide" evidence="1">
    <location>
        <begin position="1"/>
        <end position="18"/>
    </location>
</feature>
<evidence type="ECO:0000313" key="4">
    <source>
        <dbReference type="Proteomes" id="UP000663855"/>
    </source>
</evidence>
<sequence>MCLLVPIVLLAMSLHVATLPTNNKTEHAFVVDSLDIAPVWSGHPVNFVLLTKLPYQFIAYYDEIRQMTIAQRNLNERIWTINKLPVITNWDSHNYIAMAIDDDGYMHLSGNMHVVPLKYFRTAQPLNASTFVEIDRMVGTDENSTTYPIFLRGPENEFIFTYRSGMSGNGNQIYNIYDLKTKTWARLLDKPFTDGEGKRNAYFDGPTKGPDGYFHLAWVWRESPDASTNHDLSYARSRDLVSWETGAGKPLILPITLETCEIVDPVPQKGGIINGNTKVGFDEQERVTISYHKNDANNYTQPWTARLENGTWKKYQITNWPWHWDFSGGGTLNFAIRLGSVTRENDGNLTQAFSHIKFGNGTWSIDPKNLSATGKLQRETIPPSLLKVEGTFPGLGVRLLEDTGQNNVIDTRYVLRWETLASNRDQPRPKPYPPPSMLRVYTIKIIWENAYAKP</sequence>
<dbReference type="Pfam" id="PF15892">
    <property type="entry name" value="BNR_4"/>
    <property type="match status" value="1"/>
</dbReference>
<dbReference type="Proteomes" id="UP000681967">
    <property type="component" value="Unassembled WGS sequence"/>
</dbReference>
<dbReference type="AlphaFoldDB" id="A0A815PNG1"/>
<evidence type="ECO:0000313" key="3">
    <source>
        <dbReference type="EMBL" id="CAF4264434.1"/>
    </source>
</evidence>
<gene>
    <name evidence="3" type="ORF">BYL167_LOCUS26066</name>
    <name evidence="2" type="ORF">CJN711_LOCUS24583</name>
</gene>
<accession>A0A815PNG1</accession>
<evidence type="ECO:0000256" key="1">
    <source>
        <dbReference type="SAM" id="SignalP"/>
    </source>
</evidence>
<evidence type="ECO:0000313" key="2">
    <source>
        <dbReference type="EMBL" id="CAF1451252.1"/>
    </source>
</evidence>
<evidence type="ECO:0008006" key="5">
    <source>
        <dbReference type="Google" id="ProtNLM"/>
    </source>
</evidence>
<protein>
    <recommendedName>
        <fullName evidence="5">BNR repeat-containing family member</fullName>
    </recommendedName>
</protein>
<feature type="chain" id="PRO_5036228547" description="BNR repeat-containing family member" evidence="1">
    <location>
        <begin position="19"/>
        <end position="454"/>
    </location>
</feature>
<comment type="caution">
    <text evidence="2">The sequence shown here is derived from an EMBL/GenBank/DDBJ whole genome shotgun (WGS) entry which is preliminary data.</text>
</comment>
<organism evidence="2 4">
    <name type="scientific">Rotaria magnacalcarata</name>
    <dbReference type="NCBI Taxonomy" id="392030"/>
    <lineage>
        <taxon>Eukaryota</taxon>
        <taxon>Metazoa</taxon>
        <taxon>Spiralia</taxon>
        <taxon>Gnathifera</taxon>
        <taxon>Rotifera</taxon>
        <taxon>Eurotatoria</taxon>
        <taxon>Bdelloidea</taxon>
        <taxon>Philodinida</taxon>
        <taxon>Philodinidae</taxon>
        <taxon>Rotaria</taxon>
    </lineage>
</organism>
<dbReference type="EMBL" id="CAJNOV010011544">
    <property type="protein sequence ID" value="CAF1451252.1"/>
    <property type="molecule type" value="Genomic_DNA"/>
</dbReference>
<dbReference type="EMBL" id="CAJOBH010028601">
    <property type="protein sequence ID" value="CAF4264434.1"/>
    <property type="molecule type" value="Genomic_DNA"/>
</dbReference>
<proteinExistence type="predicted"/>
<reference evidence="2" key="1">
    <citation type="submission" date="2021-02" db="EMBL/GenBank/DDBJ databases">
        <authorList>
            <person name="Nowell W R."/>
        </authorList>
    </citation>
    <scope>NUCLEOTIDE SEQUENCE</scope>
</reference>
<dbReference type="Proteomes" id="UP000663855">
    <property type="component" value="Unassembled WGS sequence"/>
</dbReference>
<keyword evidence="1" id="KW-0732">Signal</keyword>
<name>A0A815PNG1_9BILA</name>